<sequence length="582" mass="65487">MDFEEFRCNCFWMVNDGEGRENAWQWDSLFQYITYQKTVKKGRAVPNGYGGFIDPIYPLVYRFDVLHNDDFDDPDLLFNIYDRENVRLKPNFARGVLGFKNFPTSLDVQPHPLLITKFYSLSFEMLNNPVGEWAFVKNPILKFLLKYGPHVALQFPDSALHHSVQIVRELQEWPGSFGLALFVLGDTSYGSCCVDEIAAAHANADGIVHFGHACLSKVARIPVLYVFLQLTFNTEHLLACLFSELTECTIPLVCFYEIAYANAVNKAKNVLVERFPNATIATVAEPDQQADLLCWKLDAAHDKQSDERIVLYVGRDNLSFFNTAVAFAVSHCLLYDPSRADPRLERTDALGAKWLRRRYYAIERCMDARAIGIVVATLSTKGYLEIVSRVQRLAKARGVRTYLISIGKVNPEKLANFVDIDCFVLVGCPENDVFTSREFFRPLLSVFEAEMGLNVAWREKLLASYTTNFADLLPNGRLYSDVDEVAALAKEVNETADVSLITGRARHATAREEVNGLQTNDTCTEVAAKGRNEIAQITSADQFGSRSWQGLEQKLGQDAPALVQEGRSGIPIRYKSDPNSSD</sequence>
<dbReference type="Gene3D" id="3.40.50.11840">
    <property type="entry name" value="Diphthamide synthesis DPH1/DPH2 domain 1"/>
    <property type="match status" value="1"/>
</dbReference>
<dbReference type="InterPro" id="IPR042263">
    <property type="entry name" value="DPH1/DPH2_1"/>
</dbReference>
<dbReference type="AlphaFoldDB" id="A0A182PL49"/>
<dbReference type="NCBIfam" id="TIGR00322">
    <property type="entry name" value="diphth2_R"/>
    <property type="match status" value="1"/>
</dbReference>
<evidence type="ECO:0000256" key="5">
    <source>
        <dbReference type="ARBA" id="ARBA00022723"/>
    </source>
</evidence>
<protein>
    <recommendedName>
        <fullName evidence="4 8">2-(3-amino-3-carboxypropyl)histidine synthase subunit 2</fullName>
    </recommendedName>
</protein>
<evidence type="ECO:0000256" key="8">
    <source>
        <dbReference type="RuleBase" id="RU364133"/>
    </source>
</evidence>
<dbReference type="SFLD" id="SFLDG01121">
    <property type="entry name" value="Diphthamide_biosynthesis"/>
    <property type="match status" value="1"/>
</dbReference>
<keyword evidence="11" id="KW-1185">Reference proteome</keyword>
<evidence type="ECO:0000256" key="7">
    <source>
        <dbReference type="ARBA" id="ARBA00023014"/>
    </source>
</evidence>
<evidence type="ECO:0000313" key="10">
    <source>
        <dbReference type="EnsemblMetazoa" id="AEPI007666-PA"/>
    </source>
</evidence>
<evidence type="ECO:0000313" key="11">
    <source>
        <dbReference type="Proteomes" id="UP000075885"/>
    </source>
</evidence>
<evidence type="ECO:0000256" key="6">
    <source>
        <dbReference type="ARBA" id="ARBA00023004"/>
    </source>
</evidence>
<dbReference type="STRING" id="199890.A0A182PL49"/>
<dbReference type="EnsemblMetazoa" id="AEPI007666-RA">
    <property type="protein sequence ID" value="AEPI007666-PA"/>
    <property type="gene ID" value="AEPI007666"/>
</dbReference>
<evidence type="ECO:0000256" key="2">
    <source>
        <dbReference type="ARBA" id="ARBA00005156"/>
    </source>
</evidence>
<dbReference type="PANTHER" id="PTHR10762">
    <property type="entry name" value="DIPHTHAMIDE BIOSYNTHESIS PROTEIN"/>
    <property type="match status" value="1"/>
</dbReference>
<dbReference type="GO" id="GO:0051536">
    <property type="term" value="F:iron-sulfur cluster binding"/>
    <property type="evidence" value="ECO:0007669"/>
    <property type="project" value="UniProtKB-KW"/>
</dbReference>
<dbReference type="PANTHER" id="PTHR10762:SF2">
    <property type="entry name" value="2-(3-AMINO-3-CARBOXYPROPYL)HISTIDINE SYNTHASE SUBUNIT 2"/>
    <property type="match status" value="1"/>
</dbReference>
<dbReference type="Proteomes" id="UP000075885">
    <property type="component" value="Unassembled WGS sequence"/>
</dbReference>
<comment type="pathway">
    <text evidence="2 8">Protein modification; peptidyl-diphthamide biosynthesis.</text>
</comment>
<dbReference type="InterPro" id="IPR016435">
    <property type="entry name" value="DPH1/DPH2"/>
</dbReference>
<dbReference type="UniPathway" id="UPA00559"/>
<evidence type="ECO:0000256" key="4">
    <source>
        <dbReference type="ARBA" id="ARBA00021914"/>
    </source>
</evidence>
<dbReference type="FunFam" id="3.40.50.11860:FF:000001">
    <property type="entry name" value="2-(3-amino-3-carboxypropyl)histidine synthase subunit 2"/>
    <property type="match status" value="1"/>
</dbReference>
<dbReference type="InterPro" id="IPR010014">
    <property type="entry name" value="DHP2"/>
</dbReference>
<dbReference type="GO" id="GO:0090560">
    <property type="term" value="F:2-(3-amino-3-carboxypropyl)histidine synthase activity"/>
    <property type="evidence" value="ECO:0007669"/>
    <property type="project" value="InterPro"/>
</dbReference>
<feature type="region of interest" description="Disordered" evidence="9">
    <location>
        <begin position="559"/>
        <end position="582"/>
    </location>
</feature>
<dbReference type="VEuPathDB" id="VectorBase:AEPI007666"/>
<evidence type="ECO:0000256" key="9">
    <source>
        <dbReference type="SAM" id="MobiDB-lite"/>
    </source>
</evidence>
<dbReference type="InterPro" id="IPR042265">
    <property type="entry name" value="DPH1/DPH2_3"/>
</dbReference>
<dbReference type="GO" id="GO:0017183">
    <property type="term" value="P:protein histidyl modification to diphthamide"/>
    <property type="evidence" value="ECO:0007669"/>
    <property type="project" value="UniProtKB-UniPathway"/>
</dbReference>
<dbReference type="SFLD" id="SFLDS00032">
    <property type="entry name" value="Radical_SAM_3-amino-3-carboxyp"/>
    <property type="match status" value="1"/>
</dbReference>
<dbReference type="GO" id="GO:0046872">
    <property type="term" value="F:metal ion binding"/>
    <property type="evidence" value="ECO:0007669"/>
    <property type="project" value="UniProtKB-KW"/>
</dbReference>
<proteinExistence type="inferred from homology"/>
<comment type="function">
    <text evidence="8">Required for the first step of diphthamide biosynthesis, a post-translational modification of histidine which occurs in elongation factor 2. DPH1 and DPH2 transfer a 3-amino-3-carboxypropyl (ACP) group from S-adenosyl-L-methionine (SAM) to a histidine residue, the reaction is assisted by a reduction system comprising DPH3 and a NADH-dependent reductase. Facilitates the reduction of the catalytic iron-sulfur cluster found in the DPH1 subunit.</text>
</comment>
<reference evidence="10" key="2">
    <citation type="submission" date="2020-05" db="UniProtKB">
        <authorList>
            <consortium name="EnsemblMetazoa"/>
        </authorList>
    </citation>
    <scope>IDENTIFICATION</scope>
    <source>
        <strain evidence="10">Epiroticus2</strain>
    </source>
</reference>
<dbReference type="Pfam" id="PF01866">
    <property type="entry name" value="Diphthamide_syn"/>
    <property type="match status" value="1"/>
</dbReference>
<evidence type="ECO:0000256" key="1">
    <source>
        <dbReference type="ARBA" id="ARBA00001966"/>
    </source>
</evidence>
<reference evidence="11" key="1">
    <citation type="submission" date="2013-03" db="EMBL/GenBank/DDBJ databases">
        <title>The Genome Sequence of Anopheles epiroticus epiroticus2.</title>
        <authorList>
            <consortium name="The Broad Institute Genomics Platform"/>
            <person name="Neafsey D.E."/>
            <person name="Howell P."/>
            <person name="Walker B."/>
            <person name="Young S.K."/>
            <person name="Zeng Q."/>
            <person name="Gargeya S."/>
            <person name="Fitzgerald M."/>
            <person name="Haas B."/>
            <person name="Abouelleil A."/>
            <person name="Allen A.W."/>
            <person name="Alvarado L."/>
            <person name="Arachchi H.M."/>
            <person name="Berlin A.M."/>
            <person name="Chapman S.B."/>
            <person name="Gainer-Dewar J."/>
            <person name="Goldberg J."/>
            <person name="Griggs A."/>
            <person name="Gujja S."/>
            <person name="Hansen M."/>
            <person name="Howarth C."/>
            <person name="Imamovic A."/>
            <person name="Ireland A."/>
            <person name="Larimer J."/>
            <person name="McCowan C."/>
            <person name="Murphy C."/>
            <person name="Pearson M."/>
            <person name="Poon T.W."/>
            <person name="Priest M."/>
            <person name="Roberts A."/>
            <person name="Saif S."/>
            <person name="Shea T."/>
            <person name="Sisk P."/>
            <person name="Sykes S."/>
            <person name="Wortman J."/>
            <person name="Nusbaum C."/>
            <person name="Birren B."/>
        </authorList>
    </citation>
    <scope>NUCLEOTIDE SEQUENCE [LARGE SCALE GENOMIC DNA]</scope>
    <source>
        <strain evidence="11">Epiroticus2</strain>
    </source>
</reference>
<dbReference type="Gene3D" id="3.40.50.11860">
    <property type="entry name" value="Diphthamide synthesis DPH1/DPH2 domain 3"/>
    <property type="match status" value="1"/>
</dbReference>
<comment type="cofactor">
    <cofactor evidence="1">
        <name>[4Fe-4S] cluster</name>
        <dbReference type="ChEBI" id="CHEBI:49883"/>
    </cofactor>
</comment>
<evidence type="ECO:0000256" key="3">
    <source>
        <dbReference type="ARBA" id="ARBA00006179"/>
    </source>
</evidence>
<accession>A0A182PL49</accession>
<dbReference type="NCBIfam" id="TIGR00272">
    <property type="entry name" value="DPH2"/>
    <property type="match status" value="1"/>
</dbReference>
<keyword evidence="6 8" id="KW-0408">Iron</keyword>
<organism evidence="10 11">
    <name type="scientific">Anopheles epiroticus</name>
    <dbReference type="NCBI Taxonomy" id="199890"/>
    <lineage>
        <taxon>Eukaryota</taxon>
        <taxon>Metazoa</taxon>
        <taxon>Ecdysozoa</taxon>
        <taxon>Arthropoda</taxon>
        <taxon>Hexapoda</taxon>
        <taxon>Insecta</taxon>
        <taxon>Pterygota</taxon>
        <taxon>Neoptera</taxon>
        <taxon>Endopterygota</taxon>
        <taxon>Diptera</taxon>
        <taxon>Nematocera</taxon>
        <taxon>Culicoidea</taxon>
        <taxon>Culicidae</taxon>
        <taxon>Anophelinae</taxon>
        <taxon>Anopheles</taxon>
    </lineage>
</organism>
<name>A0A182PL49_9DIPT</name>
<keyword evidence="7 8" id="KW-0411">Iron-sulfur</keyword>
<comment type="similarity">
    <text evidence="3 8">Belongs to the DPH1/DPH2 family. DPH2 subfamily.</text>
</comment>
<keyword evidence="5 8" id="KW-0479">Metal-binding</keyword>